<dbReference type="Pfam" id="PF00702">
    <property type="entry name" value="Hydrolase"/>
    <property type="match status" value="1"/>
</dbReference>
<protein>
    <recommendedName>
        <fullName evidence="10">Beta-phosphoglucomutase</fullName>
        <ecNumber evidence="9">5.4.2.6</ecNumber>
    </recommendedName>
</protein>
<dbReference type="Gene3D" id="3.40.50.1000">
    <property type="entry name" value="HAD superfamily/HAD-like"/>
    <property type="match status" value="1"/>
</dbReference>
<evidence type="ECO:0000256" key="9">
    <source>
        <dbReference type="ARBA" id="ARBA00044968"/>
    </source>
</evidence>
<dbReference type="Proteomes" id="UP001621418">
    <property type="component" value="Chromosome"/>
</dbReference>
<evidence type="ECO:0000256" key="10">
    <source>
        <dbReference type="ARBA" id="ARBA00044991"/>
    </source>
</evidence>
<dbReference type="EMBL" id="CP109527">
    <property type="protein sequence ID" value="WTY33910.1"/>
    <property type="molecule type" value="Genomic_DNA"/>
</dbReference>
<dbReference type="GO" id="GO:0016787">
    <property type="term" value="F:hydrolase activity"/>
    <property type="evidence" value="ECO:0007669"/>
    <property type="project" value="UniProtKB-KW"/>
</dbReference>
<keyword evidence="4" id="KW-0479">Metal-binding</keyword>
<dbReference type="SFLD" id="SFLDS00003">
    <property type="entry name" value="Haloacid_Dehalogenase"/>
    <property type="match status" value="1"/>
</dbReference>
<evidence type="ECO:0000256" key="5">
    <source>
        <dbReference type="ARBA" id="ARBA00022842"/>
    </source>
</evidence>
<evidence type="ECO:0000256" key="7">
    <source>
        <dbReference type="ARBA" id="ARBA00023277"/>
    </source>
</evidence>
<proteinExistence type="inferred from homology"/>
<evidence type="ECO:0000256" key="8">
    <source>
        <dbReference type="ARBA" id="ARBA00044926"/>
    </source>
</evidence>
<dbReference type="InterPro" id="IPR010976">
    <property type="entry name" value="B-phosphoglucomutase_hydrolase"/>
</dbReference>
<keyword evidence="6" id="KW-0413">Isomerase</keyword>
<evidence type="ECO:0000256" key="2">
    <source>
        <dbReference type="ARBA" id="ARBA00006171"/>
    </source>
</evidence>
<accession>A0ABZ1N1T1</accession>
<dbReference type="InterPro" id="IPR023198">
    <property type="entry name" value="PGP-like_dom2"/>
</dbReference>
<evidence type="ECO:0000256" key="6">
    <source>
        <dbReference type="ARBA" id="ARBA00023235"/>
    </source>
</evidence>
<comment type="cofactor">
    <cofactor evidence="1">
        <name>Mg(2+)</name>
        <dbReference type="ChEBI" id="CHEBI:18420"/>
    </cofactor>
</comment>
<dbReference type="PRINTS" id="PR00413">
    <property type="entry name" value="HADHALOGNASE"/>
</dbReference>
<evidence type="ECO:0000313" key="12">
    <source>
        <dbReference type="Proteomes" id="UP001621418"/>
    </source>
</evidence>
<dbReference type="InterPro" id="IPR006439">
    <property type="entry name" value="HAD-SF_hydro_IA"/>
</dbReference>
<gene>
    <name evidence="11" type="ORF">OG308_21520</name>
</gene>
<evidence type="ECO:0000313" key="11">
    <source>
        <dbReference type="EMBL" id="WTY33910.1"/>
    </source>
</evidence>
<dbReference type="SFLD" id="SFLDG01129">
    <property type="entry name" value="C1.5:_HAD__Beta-PGM__Phosphata"/>
    <property type="match status" value="1"/>
</dbReference>
<reference evidence="11 12" key="1">
    <citation type="submission" date="2022-10" db="EMBL/GenBank/DDBJ databases">
        <title>The complete genomes of actinobacterial strains from the NBC collection.</title>
        <authorList>
            <person name="Joergensen T.S."/>
            <person name="Alvarez Arevalo M."/>
            <person name="Sterndorff E.B."/>
            <person name="Faurdal D."/>
            <person name="Vuksanovic O."/>
            <person name="Mourched A.-S."/>
            <person name="Charusanti P."/>
            <person name="Shaw S."/>
            <person name="Blin K."/>
            <person name="Weber T."/>
        </authorList>
    </citation>
    <scope>NUCLEOTIDE SEQUENCE [LARGE SCALE GENOMIC DNA]</scope>
    <source>
        <strain evidence="11 12">NBC_01413</strain>
    </source>
</reference>
<dbReference type="RefSeq" id="WP_405146184.1">
    <property type="nucleotide sequence ID" value="NZ_CP109527.1"/>
</dbReference>
<evidence type="ECO:0000256" key="4">
    <source>
        <dbReference type="ARBA" id="ARBA00022723"/>
    </source>
</evidence>
<evidence type="ECO:0000256" key="1">
    <source>
        <dbReference type="ARBA" id="ARBA00001946"/>
    </source>
</evidence>
<comment type="similarity">
    <text evidence="2">Belongs to the HAD-like hydrolase superfamily. CbbY/CbbZ/Gph/YieH family.</text>
</comment>
<comment type="catalytic activity">
    <reaction evidence="8">
        <text>beta-D-glucose 1-phosphate = beta-D-glucose 6-phosphate</text>
        <dbReference type="Rhea" id="RHEA:20113"/>
        <dbReference type="ChEBI" id="CHEBI:57684"/>
        <dbReference type="ChEBI" id="CHEBI:58247"/>
        <dbReference type="EC" id="5.4.2.6"/>
    </reaction>
</comment>
<dbReference type="NCBIfam" id="TIGR01509">
    <property type="entry name" value="HAD-SF-IA-v3"/>
    <property type="match status" value="1"/>
</dbReference>
<dbReference type="NCBIfam" id="TIGR02009">
    <property type="entry name" value="PGMB-YQAB-SF"/>
    <property type="match status" value="1"/>
</dbReference>
<keyword evidence="3" id="KW-0597">Phosphoprotein</keyword>
<evidence type="ECO:0000256" key="3">
    <source>
        <dbReference type="ARBA" id="ARBA00022553"/>
    </source>
</evidence>
<dbReference type="InterPro" id="IPR051600">
    <property type="entry name" value="Beta-PGM-like"/>
</dbReference>
<dbReference type="PANTHER" id="PTHR46193">
    <property type="entry name" value="6-PHOSPHOGLUCONATE PHOSPHATASE"/>
    <property type="match status" value="1"/>
</dbReference>
<dbReference type="SUPFAM" id="SSF56784">
    <property type="entry name" value="HAD-like"/>
    <property type="match status" value="1"/>
</dbReference>
<keyword evidence="12" id="KW-1185">Reference proteome</keyword>
<keyword evidence="11" id="KW-0378">Hydrolase</keyword>
<name>A0ABZ1N1T1_9NOCA</name>
<organism evidence="11 12">
    <name type="scientific">Nocardia salmonicida</name>
    <dbReference type="NCBI Taxonomy" id="53431"/>
    <lineage>
        <taxon>Bacteria</taxon>
        <taxon>Bacillati</taxon>
        <taxon>Actinomycetota</taxon>
        <taxon>Actinomycetes</taxon>
        <taxon>Mycobacteriales</taxon>
        <taxon>Nocardiaceae</taxon>
        <taxon>Nocardia</taxon>
    </lineage>
</organism>
<dbReference type="InterPro" id="IPR023214">
    <property type="entry name" value="HAD_sf"/>
</dbReference>
<sequence>MTGVFDAQAVLFDLDGVLTDTAAVHRRAWSVLFTEFLPRVAPEAAPYTDADYFALVDGKERASGVRSVLGSRGVTVPDGTSADPPEAQTVYGLGNRKNIYFTEIIGSDGVEVFDGSLRLVDALDAAGIPMAVVSSSRNAVLVLGTAGLLDRFAVVVDGVVAQDEHLAGKPAPDMFRTAAQVLGVDPVRTVVIEDAVAGVEAGRRGGFRVIGVDRGIGAAALRAVGADVVVSDLADLLEGRIDRRSSAVSGNS</sequence>
<dbReference type="EC" id="5.4.2.6" evidence="9"/>
<dbReference type="CDD" id="cd07505">
    <property type="entry name" value="HAD_BPGM-like"/>
    <property type="match status" value="1"/>
</dbReference>
<keyword evidence="5" id="KW-0460">Magnesium</keyword>
<dbReference type="InterPro" id="IPR036412">
    <property type="entry name" value="HAD-like_sf"/>
</dbReference>
<dbReference type="PANTHER" id="PTHR46193:SF18">
    <property type="entry name" value="HEXITOL PHOSPHATASE B"/>
    <property type="match status" value="1"/>
</dbReference>
<keyword evidence="7" id="KW-0119">Carbohydrate metabolism</keyword>
<dbReference type="Gene3D" id="1.10.150.240">
    <property type="entry name" value="Putative phosphatase, domain 2"/>
    <property type="match status" value="1"/>
</dbReference>